<feature type="region of interest" description="Disordered" evidence="1">
    <location>
        <begin position="52"/>
        <end position="136"/>
    </location>
</feature>
<dbReference type="OrthoDB" id="5843165at2759"/>
<feature type="compositionally biased region" description="Acidic residues" evidence="1">
    <location>
        <begin position="105"/>
        <end position="115"/>
    </location>
</feature>
<protein>
    <submittedName>
        <fullName evidence="2">Uncharacterized protein</fullName>
    </submittedName>
</protein>
<name>A0A3P7IZK7_STRVU</name>
<organism evidence="2 3">
    <name type="scientific">Strongylus vulgaris</name>
    <name type="common">Blood worm</name>
    <dbReference type="NCBI Taxonomy" id="40348"/>
    <lineage>
        <taxon>Eukaryota</taxon>
        <taxon>Metazoa</taxon>
        <taxon>Ecdysozoa</taxon>
        <taxon>Nematoda</taxon>
        <taxon>Chromadorea</taxon>
        <taxon>Rhabditida</taxon>
        <taxon>Rhabditina</taxon>
        <taxon>Rhabditomorpha</taxon>
        <taxon>Strongyloidea</taxon>
        <taxon>Strongylidae</taxon>
        <taxon>Strongylus</taxon>
    </lineage>
</organism>
<feature type="compositionally biased region" description="Basic residues" evidence="1">
    <location>
        <begin position="126"/>
        <end position="135"/>
    </location>
</feature>
<gene>
    <name evidence="2" type="ORF">SVUK_LOCUS7687</name>
</gene>
<sequence length="211" mass="23793">MFDGAAARAAIHESGDCHAPHLRKVGGGKRGRPIVIGRAIYGRGRIHFRPATTHHLTPRRTEAGPANEVHTTVPERHDAATTTEHERAVQTEAQQSGEDRVPKDEIEELEEEDTESTFTPDSVKPHSQHSKRVPPKKMPFVGSGQKGNNTFSIAGNQQQVMKIIGTRFQEWLPLVRSIIFDAYCKDYAKALYRDLARQKRSHMEQMRLLEK</sequence>
<dbReference type="EMBL" id="UYYB01026686">
    <property type="protein sequence ID" value="VDM72689.1"/>
    <property type="molecule type" value="Genomic_DNA"/>
</dbReference>
<feature type="compositionally biased region" description="Basic and acidic residues" evidence="1">
    <location>
        <begin position="73"/>
        <end position="89"/>
    </location>
</feature>
<proteinExistence type="predicted"/>
<accession>A0A3P7IZK7</accession>
<reference evidence="2 3" key="1">
    <citation type="submission" date="2018-11" db="EMBL/GenBank/DDBJ databases">
        <authorList>
            <consortium name="Pathogen Informatics"/>
        </authorList>
    </citation>
    <scope>NUCLEOTIDE SEQUENCE [LARGE SCALE GENOMIC DNA]</scope>
</reference>
<keyword evidence="3" id="KW-1185">Reference proteome</keyword>
<dbReference type="AlphaFoldDB" id="A0A3P7IZK7"/>
<evidence type="ECO:0000313" key="3">
    <source>
        <dbReference type="Proteomes" id="UP000270094"/>
    </source>
</evidence>
<evidence type="ECO:0000313" key="2">
    <source>
        <dbReference type="EMBL" id="VDM72689.1"/>
    </source>
</evidence>
<dbReference type="Proteomes" id="UP000270094">
    <property type="component" value="Unassembled WGS sequence"/>
</dbReference>
<evidence type="ECO:0000256" key="1">
    <source>
        <dbReference type="SAM" id="MobiDB-lite"/>
    </source>
</evidence>